<dbReference type="Gene3D" id="3.10.105.10">
    <property type="entry name" value="Dipeptide-binding Protein, Domain 3"/>
    <property type="match status" value="1"/>
</dbReference>
<comment type="similarity">
    <text evidence="1">Belongs to the bacterial solute-binding protein 5 family.</text>
</comment>
<keyword evidence="3" id="KW-0732">Signal</keyword>
<proteinExistence type="inferred from homology"/>
<feature type="domain" description="Solute-binding protein family 5" evidence="5">
    <location>
        <begin position="245"/>
        <end position="562"/>
    </location>
</feature>
<evidence type="ECO:0000313" key="6">
    <source>
        <dbReference type="EMBL" id="MFC5456153.1"/>
    </source>
</evidence>
<dbReference type="Proteomes" id="UP001596052">
    <property type="component" value="Unassembled WGS sequence"/>
</dbReference>
<evidence type="ECO:0000256" key="2">
    <source>
        <dbReference type="ARBA" id="ARBA00022448"/>
    </source>
</evidence>
<protein>
    <submittedName>
        <fullName evidence="6">ABC transporter substrate-binding protein</fullName>
    </submittedName>
</protein>
<accession>A0ABW0KRS8</accession>
<dbReference type="EMBL" id="JBHSMQ010000005">
    <property type="protein sequence ID" value="MFC5456153.1"/>
    <property type="molecule type" value="Genomic_DNA"/>
</dbReference>
<evidence type="ECO:0000313" key="7">
    <source>
        <dbReference type="Proteomes" id="UP001596052"/>
    </source>
</evidence>
<gene>
    <name evidence="6" type="ORF">ACFQDI_14920</name>
</gene>
<dbReference type="SUPFAM" id="SSF53850">
    <property type="entry name" value="Periplasmic binding protein-like II"/>
    <property type="match status" value="2"/>
</dbReference>
<name>A0ABW0KRS8_9BACT</name>
<keyword evidence="2" id="KW-0813">Transport</keyword>
<dbReference type="PANTHER" id="PTHR30290:SF9">
    <property type="entry name" value="OLIGOPEPTIDE-BINDING PROTEIN APPA"/>
    <property type="match status" value="1"/>
</dbReference>
<evidence type="ECO:0000256" key="4">
    <source>
        <dbReference type="SAM" id="MobiDB-lite"/>
    </source>
</evidence>
<dbReference type="Gene3D" id="3.40.190.10">
    <property type="entry name" value="Periplasmic binding protein-like II"/>
    <property type="match status" value="2"/>
</dbReference>
<dbReference type="InterPro" id="IPR030678">
    <property type="entry name" value="Peptide/Ni-bd"/>
</dbReference>
<evidence type="ECO:0000259" key="5">
    <source>
        <dbReference type="Pfam" id="PF00496"/>
    </source>
</evidence>
<keyword evidence="7" id="KW-1185">Reference proteome</keyword>
<organism evidence="6 7">
    <name type="scientific">Prosthecobacter fluviatilis</name>
    <dbReference type="NCBI Taxonomy" id="445931"/>
    <lineage>
        <taxon>Bacteria</taxon>
        <taxon>Pseudomonadati</taxon>
        <taxon>Verrucomicrobiota</taxon>
        <taxon>Verrucomicrobiia</taxon>
        <taxon>Verrucomicrobiales</taxon>
        <taxon>Verrucomicrobiaceae</taxon>
        <taxon>Prosthecobacter</taxon>
    </lineage>
</organism>
<evidence type="ECO:0000256" key="1">
    <source>
        <dbReference type="ARBA" id="ARBA00005695"/>
    </source>
</evidence>
<sequence>MILARTFIIGFPLLVAAVAAWAVHVSRQSRMDRKGGVVVMLTQGEPVLNPFLPLTEVEREITDLVHEPLIRLGSDGTLQPALAEFWRWTQDVTCWFADEATAKRAQELVQAQIGEKNRWAEWHLSSARVLQNRLLLSFSEPNSAGVRQAFEVVAGLDLKPVVFWRIERRTPLRQSWDRFMAGSSQAGLIQRVWFDGANACEIVVAGDSHRLLEDLHRFLDAGEKEPASINPLAEVGALSEPVLDLDIRPGQLWHDGKPATADDAKATLEFLRANDWPLPNREALSNIQTIESQNKGARLHVSFRRRQGTALCVFVNLPILPAAWLRAHPAAHESDFAQHAPPGAGTHRIALRDPRSLLLKPAQADKSMPGFLFNFSASPLMTQIGMRTHTVDLVWPAADRTQLERLRFTPPRQRLVVLWNTRHQVLQHERCREALALATDTEELIRTLPGRLGHVDASLFAPGLWFSTRAKSPPFQLEQARHILAEAGWKRDDKGVARTVEHPFKFTLLVPGSDALHMRTADLLVAQWRQLGAEVKIEHVADAQSLSQRLHEHRFDAVLLDQRFEVSWDQLPWWHSSQAKTGGSNFCGIADPQIDLILEALSAEFDPDQVPKRVRELESRLLPLHPMLTLFTTHDEAAAMPGLRAQGATGGPVSGWTLQSLMLPARHTPPAPALQLKLRSREEEPEIQRPKTPADPISKLQMRLPE</sequence>
<dbReference type="PANTHER" id="PTHR30290">
    <property type="entry name" value="PERIPLASMIC BINDING COMPONENT OF ABC TRANSPORTER"/>
    <property type="match status" value="1"/>
</dbReference>
<evidence type="ECO:0000256" key="3">
    <source>
        <dbReference type="ARBA" id="ARBA00022729"/>
    </source>
</evidence>
<comment type="caution">
    <text evidence="6">The sequence shown here is derived from an EMBL/GenBank/DDBJ whole genome shotgun (WGS) entry which is preliminary data.</text>
</comment>
<dbReference type="RefSeq" id="WP_377168117.1">
    <property type="nucleotide sequence ID" value="NZ_JBHSMQ010000005.1"/>
</dbReference>
<dbReference type="PIRSF" id="PIRSF002741">
    <property type="entry name" value="MppA"/>
    <property type="match status" value="1"/>
</dbReference>
<feature type="region of interest" description="Disordered" evidence="4">
    <location>
        <begin position="677"/>
        <end position="706"/>
    </location>
</feature>
<feature type="compositionally biased region" description="Basic and acidic residues" evidence="4">
    <location>
        <begin position="679"/>
        <end position="689"/>
    </location>
</feature>
<dbReference type="InterPro" id="IPR039424">
    <property type="entry name" value="SBP_5"/>
</dbReference>
<reference evidence="7" key="1">
    <citation type="journal article" date="2019" name="Int. J. Syst. Evol. Microbiol.">
        <title>The Global Catalogue of Microorganisms (GCM) 10K type strain sequencing project: providing services to taxonomists for standard genome sequencing and annotation.</title>
        <authorList>
            <consortium name="The Broad Institute Genomics Platform"/>
            <consortium name="The Broad Institute Genome Sequencing Center for Infectious Disease"/>
            <person name="Wu L."/>
            <person name="Ma J."/>
        </authorList>
    </citation>
    <scope>NUCLEOTIDE SEQUENCE [LARGE SCALE GENOMIC DNA]</scope>
    <source>
        <strain evidence="7">CGMCC 4.1469</strain>
    </source>
</reference>
<dbReference type="Pfam" id="PF00496">
    <property type="entry name" value="SBP_bac_5"/>
    <property type="match status" value="1"/>
</dbReference>
<dbReference type="InterPro" id="IPR000914">
    <property type="entry name" value="SBP_5_dom"/>
</dbReference>